<evidence type="ECO:0000313" key="2">
    <source>
        <dbReference type="EMBL" id="EIY96746.1"/>
    </source>
</evidence>
<evidence type="ECO:0000313" key="3">
    <source>
        <dbReference type="Proteomes" id="UP000003879"/>
    </source>
</evidence>
<evidence type="ECO:0000256" key="1">
    <source>
        <dbReference type="SAM" id="MobiDB-lite"/>
    </source>
</evidence>
<dbReference type="AlphaFoldDB" id="A0A0E2B2H5"/>
<accession>A0A0E2B2H5</accession>
<dbReference type="EMBL" id="AGXN01000012">
    <property type="protein sequence ID" value="EIY96746.1"/>
    <property type="molecule type" value="Genomic_DNA"/>
</dbReference>
<organism evidence="2 3">
    <name type="scientific">Bacteroides fragilis CL07T12C05</name>
    <dbReference type="NCBI Taxonomy" id="997883"/>
    <lineage>
        <taxon>Bacteria</taxon>
        <taxon>Pseudomonadati</taxon>
        <taxon>Bacteroidota</taxon>
        <taxon>Bacteroidia</taxon>
        <taxon>Bacteroidales</taxon>
        <taxon>Bacteroidaceae</taxon>
        <taxon>Bacteroides</taxon>
    </lineage>
</organism>
<dbReference type="RefSeq" id="WP_005793670.1">
    <property type="nucleotide sequence ID" value="NZ_JH724215.1"/>
</dbReference>
<name>A0A0E2B2H5_BACFG</name>
<dbReference type="PATRIC" id="fig|997883.3.peg.2742"/>
<dbReference type="Proteomes" id="UP000003879">
    <property type="component" value="Unassembled WGS sequence"/>
</dbReference>
<reference evidence="2 3" key="1">
    <citation type="submission" date="2012-02" db="EMBL/GenBank/DDBJ databases">
        <title>The Genome Sequence of Bacteroides fragilis CL07T12C05.</title>
        <authorList>
            <consortium name="The Broad Institute Genome Sequencing Platform"/>
            <person name="Earl A."/>
            <person name="Ward D."/>
            <person name="Feldgarden M."/>
            <person name="Gevers D."/>
            <person name="Zitomersky N.L."/>
            <person name="Coyne M.J."/>
            <person name="Comstock L.E."/>
            <person name="Young S.K."/>
            <person name="Zeng Q."/>
            <person name="Gargeya S."/>
            <person name="Fitzgerald M."/>
            <person name="Haas B."/>
            <person name="Abouelleil A."/>
            <person name="Alvarado L."/>
            <person name="Arachchi H.M."/>
            <person name="Berlin A."/>
            <person name="Chapman S.B."/>
            <person name="Gearin G."/>
            <person name="Goldberg J."/>
            <person name="Griggs A."/>
            <person name="Gujja S."/>
            <person name="Hansen M."/>
            <person name="Heiman D."/>
            <person name="Howarth C."/>
            <person name="Larimer J."/>
            <person name="Lui A."/>
            <person name="MacDonald P.J.P."/>
            <person name="McCowen C."/>
            <person name="Montmayeur A."/>
            <person name="Murphy C."/>
            <person name="Neiman D."/>
            <person name="Pearson M."/>
            <person name="Priest M."/>
            <person name="Roberts A."/>
            <person name="Saif S."/>
            <person name="Shea T."/>
            <person name="Sisk P."/>
            <person name="Stolte C."/>
            <person name="Sykes S."/>
            <person name="Wortman J."/>
            <person name="Nusbaum C."/>
            <person name="Birren B."/>
        </authorList>
    </citation>
    <scope>NUCLEOTIDE SEQUENCE [LARGE SCALE GENOMIC DNA]</scope>
    <source>
        <strain evidence="2 3">CL07T12C05</strain>
    </source>
</reference>
<dbReference type="HOGENOM" id="CLU_1264810_0_0_10"/>
<sequence>MGKKIVNQKSVLIQTKISPAIDSRLDRICKEYGFSSKYELLQNLVSAFLKYADPESGEQDISESDRFSLELAKIFTELQNKGLRINRVSSGADKSYILSESIQLYQRPGKHGIVGVKYTFGKDGELVRTENSSKILKSVIGRLFPQMHRRLSSLCLSLGGVALDDAISYLMEVVDHRLLPDHIEREIKEEFNGQSVAEKHVDMTGDKPKRRRDNSISI</sequence>
<feature type="region of interest" description="Disordered" evidence="1">
    <location>
        <begin position="194"/>
        <end position="218"/>
    </location>
</feature>
<gene>
    <name evidence="2" type="ORF">HMPREF1056_02634</name>
</gene>
<feature type="compositionally biased region" description="Basic and acidic residues" evidence="1">
    <location>
        <begin position="194"/>
        <end position="207"/>
    </location>
</feature>
<comment type="caution">
    <text evidence="2">The sequence shown here is derived from an EMBL/GenBank/DDBJ whole genome shotgun (WGS) entry which is preliminary data.</text>
</comment>
<proteinExistence type="predicted"/>
<protein>
    <submittedName>
        <fullName evidence="2">Uncharacterized protein</fullName>
    </submittedName>
</protein>